<keyword evidence="3" id="KW-1185">Reference proteome</keyword>
<name>A0A447IGK5_9HYPH</name>
<dbReference type="Proteomes" id="UP000268844">
    <property type="component" value="Unassembled WGS sequence"/>
</dbReference>
<organism evidence="2 3">
    <name type="scientific">Devosia equisanguinis</name>
    <dbReference type="NCBI Taxonomy" id="2490941"/>
    <lineage>
        <taxon>Bacteria</taxon>
        <taxon>Pseudomonadati</taxon>
        <taxon>Pseudomonadota</taxon>
        <taxon>Alphaproteobacteria</taxon>
        <taxon>Hyphomicrobiales</taxon>
        <taxon>Devosiaceae</taxon>
        <taxon>Devosia</taxon>
    </lineage>
</organism>
<dbReference type="AlphaFoldDB" id="A0A447IGK5"/>
<accession>A0A447IGK5</accession>
<proteinExistence type="predicted"/>
<gene>
    <name evidence="2" type="ORF">DEVEQU_03762</name>
</gene>
<evidence type="ECO:0000313" key="2">
    <source>
        <dbReference type="EMBL" id="VDS06598.1"/>
    </source>
</evidence>
<dbReference type="Pfam" id="PF21839">
    <property type="entry name" value="DUF6898"/>
    <property type="match status" value="1"/>
</dbReference>
<evidence type="ECO:0000259" key="1">
    <source>
        <dbReference type="Pfam" id="PF21839"/>
    </source>
</evidence>
<evidence type="ECO:0000313" key="3">
    <source>
        <dbReference type="Proteomes" id="UP000268844"/>
    </source>
</evidence>
<dbReference type="EMBL" id="UZWD01000054">
    <property type="protein sequence ID" value="VDS06598.1"/>
    <property type="molecule type" value="Genomic_DNA"/>
</dbReference>
<dbReference type="InterPro" id="IPR054193">
    <property type="entry name" value="DUF6898"/>
</dbReference>
<dbReference type="RefSeq" id="WP_126152112.1">
    <property type="nucleotide sequence ID" value="NZ_JBHTMH010000001.1"/>
</dbReference>
<dbReference type="OrthoDB" id="8454594at2"/>
<feature type="domain" description="DUF6898" evidence="1">
    <location>
        <begin position="3"/>
        <end position="56"/>
    </location>
</feature>
<sequence length="70" mass="7557">MSQGQVFFEFTQVGQMMRVAAIDEATGIEVVVIAPVNAAKGHMERLAMAKLRKKLETTATAPLPTRGKLA</sequence>
<protein>
    <recommendedName>
        <fullName evidence="1">DUF6898 domain-containing protein</fullName>
    </recommendedName>
</protein>
<reference evidence="2 3" key="1">
    <citation type="submission" date="2018-12" db="EMBL/GenBank/DDBJ databases">
        <authorList>
            <person name="Criscuolo A."/>
        </authorList>
    </citation>
    <scope>NUCLEOTIDE SEQUENCE [LARGE SCALE GENOMIC DNA]</scope>
    <source>
        <strain evidence="2">ACIP1116281</strain>
    </source>
</reference>